<evidence type="ECO:0008006" key="3">
    <source>
        <dbReference type="Google" id="ProtNLM"/>
    </source>
</evidence>
<proteinExistence type="predicted"/>
<name>A0A7U5MRJ6_MYCIT</name>
<dbReference type="Proteomes" id="UP000198286">
    <property type="component" value="Plasmid unnamed 2"/>
</dbReference>
<protein>
    <recommendedName>
        <fullName evidence="3">Conjugative transposon protein TcpC</fullName>
    </recommendedName>
</protein>
<evidence type="ECO:0000313" key="1">
    <source>
        <dbReference type="EMBL" id="ASL18364.1"/>
    </source>
</evidence>
<accession>A0A7U5MRJ6</accession>
<geneLocation type="plasmid" evidence="1 2">
    <name>unnamed 2</name>
</geneLocation>
<dbReference type="AlphaFoldDB" id="A0A7U5MRJ6"/>
<dbReference type="EMBL" id="CP015269">
    <property type="protein sequence ID" value="ASL18364.1"/>
    <property type="molecule type" value="Genomic_DNA"/>
</dbReference>
<reference evidence="1 2" key="1">
    <citation type="journal article" date="2017" name="Lancet Infect. Dis.">
        <title>Global outbreak of severe Mycobacterium chimaera disease after cardiac surgery: a molecular epidemiological study.</title>
        <authorList>
            <person name="van Ingen J."/>
            <person name="Kohl T."/>
            <person name="Kranzer K."/>
            <person name="Hasse B."/>
            <person name="Keller P."/>
            <person name="Szafranska A."/>
            <person name="Hillemann D."/>
            <person name="Chand M."/>
            <person name="Schreiber P."/>
            <person name="Sommerstein R."/>
            <person name="Berger C."/>
            <person name="Genoni M."/>
            <person name="Ruegg C."/>
            <person name="Troillet N."/>
            <person name="Widmer A.F."/>
            <person name="Becker S.L."/>
            <person name="Herrmann M."/>
            <person name="Eckmanns T."/>
            <person name="Haller S."/>
            <person name="Hoeller C."/>
            <person name="Debast S.B."/>
            <person name="Wolfhagen M.J."/>
            <person name="Hopman J."/>
            <person name="Kluytmans J."/>
            <person name="Langelaar M."/>
            <person name="Notermans D.W."/>
            <person name="ten Oever J."/>
            <person name="van den Barselaar P."/>
            <person name="Vonk A.B.A."/>
            <person name="Vos M.C."/>
            <person name="Ahmed N."/>
            <person name="Brown T."/>
            <person name="Crook D."/>
            <person name="Lamagni T."/>
            <person name="Phin N."/>
            <person name="Smith E.G."/>
            <person name="Zambon M."/>
            <person name="Serr A."/>
            <person name="Goetting T."/>
            <person name="Ebner W."/>
            <person name="Thuermer A."/>
            <person name="Utpatel C."/>
            <person name="Sproer C."/>
            <person name="Bunk B."/>
            <person name="Nubel U."/>
            <person name="Bloemberg G."/>
            <person name="Bottger E."/>
            <person name="Niemann S."/>
            <person name="Wagner D."/>
            <person name="Sax H."/>
        </authorList>
    </citation>
    <scope>NUCLEOTIDE SEQUENCE [LARGE SCALE GENOMIC DNA]</scope>
    <source>
        <strain evidence="1 2">ZUERICH-2</strain>
        <plasmid evidence="1 2">unnamed 2</plasmid>
    </source>
</reference>
<organism evidence="1 2">
    <name type="scientific">Mycobacterium intracellulare subsp. chimaera</name>
    <dbReference type="NCBI Taxonomy" id="222805"/>
    <lineage>
        <taxon>Bacteria</taxon>
        <taxon>Bacillati</taxon>
        <taxon>Actinomycetota</taxon>
        <taxon>Actinomycetes</taxon>
        <taxon>Mycobacteriales</taxon>
        <taxon>Mycobacteriaceae</taxon>
        <taxon>Mycobacterium</taxon>
        <taxon>Mycobacterium avium complex (MAC)</taxon>
    </lineage>
</organism>
<gene>
    <name evidence="1" type="ORF">MYCOZU2_06019</name>
</gene>
<sequence length="282" mass="30010">MIFAACVLCGPLALAVGGWAAWIASSKQPLPEATYIRLNAVTKQVELFGDRFIRLALTGSGEQDRKTLASMVTDPRAVSLPPRPWNITSTAVIDVERKDSESDSAEWKVVLQIGYAAPGTGAVQFTNMKVMVLSSGGAYKAAALPMLDTGDVVPMEVGPGYTIQVSVDNGLGDTISGFVKAYYVPGSNNDLGRYVTGGFTGKPVTSSPFTSTTVEEIKARSAPPQAPAPGDSVDVLATVRGGASETTWFTMQVPLRVVFTDQKQWAIKNILETIDVGKIIHR</sequence>
<keyword evidence="1" id="KW-0614">Plasmid</keyword>
<evidence type="ECO:0000313" key="2">
    <source>
        <dbReference type="Proteomes" id="UP000198286"/>
    </source>
</evidence>